<protein>
    <submittedName>
        <fullName evidence="1">Uncharacterized protein</fullName>
    </submittedName>
</protein>
<dbReference type="EMBL" id="KV222178">
    <property type="protein sequence ID" value="KZT75569.1"/>
    <property type="molecule type" value="Genomic_DNA"/>
</dbReference>
<keyword evidence="2" id="KW-1185">Reference proteome</keyword>
<evidence type="ECO:0000313" key="1">
    <source>
        <dbReference type="EMBL" id="KZT75569.1"/>
    </source>
</evidence>
<dbReference type="AlphaFoldDB" id="A0A2Z6ZRP3"/>
<name>A0A2Z6ZRP3_9LAMI</name>
<proteinExistence type="predicted"/>
<gene>
    <name evidence="1" type="ORF">F511_47406</name>
</gene>
<evidence type="ECO:0000313" key="2">
    <source>
        <dbReference type="Proteomes" id="UP000250235"/>
    </source>
</evidence>
<sequence>MLRRELPRAMAAHDARPMSPGLALLVARWSKRSARLCTAIGAAMRHASHGDARLSGNLVARPAALGAGSVMAAAATVRPPSDVISGRLLRRLIFPSRFCSGLSRAAHEVFGPILKF</sequence>
<dbReference type="Proteomes" id="UP000250235">
    <property type="component" value="Unassembled WGS sequence"/>
</dbReference>
<organism evidence="1 2">
    <name type="scientific">Dorcoceras hygrometricum</name>
    <dbReference type="NCBI Taxonomy" id="472368"/>
    <lineage>
        <taxon>Eukaryota</taxon>
        <taxon>Viridiplantae</taxon>
        <taxon>Streptophyta</taxon>
        <taxon>Embryophyta</taxon>
        <taxon>Tracheophyta</taxon>
        <taxon>Spermatophyta</taxon>
        <taxon>Magnoliopsida</taxon>
        <taxon>eudicotyledons</taxon>
        <taxon>Gunneridae</taxon>
        <taxon>Pentapetalae</taxon>
        <taxon>asterids</taxon>
        <taxon>lamiids</taxon>
        <taxon>Lamiales</taxon>
        <taxon>Gesneriaceae</taxon>
        <taxon>Didymocarpoideae</taxon>
        <taxon>Trichosporeae</taxon>
        <taxon>Loxocarpinae</taxon>
        <taxon>Dorcoceras</taxon>
    </lineage>
</organism>
<accession>A0A2Z6ZRP3</accession>
<reference evidence="1 2" key="1">
    <citation type="journal article" date="2015" name="Proc. Natl. Acad. Sci. U.S.A.">
        <title>The resurrection genome of Boea hygrometrica: A blueprint for survival of dehydration.</title>
        <authorList>
            <person name="Xiao L."/>
            <person name="Yang G."/>
            <person name="Zhang L."/>
            <person name="Yang X."/>
            <person name="Zhao S."/>
            <person name="Ji Z."/>
            <person name="Zhou Q."/>
            <person name="Hu M."/>
            <person name="Wang Y."/>
            <person name="Chen M."/>
            <person name="Xu Y."/>
            <person name="Jin H."/>
            <person name="Xiao X."/>
            <person name="Hu G."/>
            <person name="Bao F."/>
            <person name="Hu Y."/>
            <person name="Wan P."/>
            <person name="Li L."/>
            <person name="Deng X."/>
            <person name="Kuang T."/>
            <person name="Xiang C."/>
            <person name="Zhu J.K."/>
            <person name="Oliver M.J."/>
            <person name="He Y."/>
        </authorList>
    </citation>
    <scope>NUCLEOTIDE SEQUENCE [LARGE SCALE GENOMIC DNA]</scope>
    <source>
        <strain evidence="2">cv. XS01</strain>
    </source>
</reference>